<sequence>MTIYYSSNDAAGGFDAAAVGGMPAGWAAKVGSWAVGTALPVGAHTQSFGATSQNDGDVALLTGIAAVADLQVTASQRLAALAANHVPAIGVVLRSDASYQNCYTIVLGNNGTLGELQLLLFRRVGGSYALLTMVAASGVTFQASDTVMLRAQCQGSTISAKVWPSRLPEPAGWQVSVSDTAVSAAGHAGLYYALDGGTALAMGIDDLVVTDIAGGTWIAPDDPALLYSPYTWNIAAGAATTINAGAYLRTLFSGGSCTLTFDVANALSPLPQIWYRIDGVGAWTQAGLAAQIACAMPAATLGNADIPWHFLELVVKATTETRNRWNSPGATAVVFTGLVLASGAAVLLPSAAPLNLLVYGDSITEGVRTLGEAAADDTDRNDAMLGWAFRLGGLLGAEVGVVGFGGSGLSVTGSGNVPPLPASYGLLYQGAARSFAPAPALVVFNVGTNDGGADTVAAMTAVLNGVIAACPAAAIAVLRPFNGNQAANLQAAIAACGNPAACRYVDTTGMFDTSRGSDGLALHPTGPNNVALIAPKLAAVLRGLLGGGGRAAFRGGFQRGLLG</sequence>
<protein>
    <submittedName>
        <fullName evidence="2">GDSL-type esterase/lipase family protein</fullName>
    </submittedName>
</protein>
<reference evidence="2" key="2">
    <citation type="submission" date="2022-10" db="EMBL/GenBank/DDBJ databases">
        <authorList>
            <person name="Trinh H.N."/>
        </authorList>
    </citation>
    <scope>NUCLEOTIDE SEQUENCE</scope>
    <source>
        <strain evidence="2">RN2-1</strain>
    </source>
</reference>
<gene>
    <name evidence="2" type="ORF">OL599_18485</name>
</gene>
<evidence type="ECO:0000259" key="1">
    <source>
        <dbReference type="Pfam" id="PF13472"/>
    </source>
</evidence>
<dbReference type="Proteomes" id="UP001165679">
    <property type="component" value="Unassembled WGS sequence"/>
</dbReference>
<evidence type="ECO:0000313" key="2">
    <source>
        <dbReference type="EMBL" id="MCW3476555.1"/>
    </source>
</evidence>
<organism evidence="2 3">
    <name type="scientific">Limobrevibacterium gyesilva</name>
    <dbReference type="NCBI Taxonomy" id="2991712"/>
    <lineage>
        <taxon>Bacteria</taxon>
        <taxon>Pseudomonadati</taxon>
        <taxon>Pseudomonadota</taxon>
        <taxon>Alphaproteobacteria</taxon>
        <taxon>Acetobacterales</taxon>
        <taxon>Acetobacteraceae</taxon>
        <taxon>Limobrevibacterium</taxon>
    </lineage>
</organism>
<dbReference type="Gene3D" id="2.60.120.560">
    <property type="entry name" value="Exo-inulinase, domain 1"/>
    <property type="match status" value="1"/>
</dbReference>
<dbReference type="InterPro" id="IPR036514">
    <property type="entry name" value="SGNH_hydro_sf"/>
</dbReference>
<name>A0AA42CJ53_9PROT</name>
<reference evidence="2" key="1">
    <citation type="submission" date="2022-09" db="EMBL/GenBank/DDBJ databases">
        <title>Rhodovastum sp. nov. RN2-1 isolated from soil in Seongnam, South Korea.</title>
        <authorList>
            <person name="Le N.T."/>
        </authorList>
    </citation>
    <scope>NUCLEOTIDE SEQUENCE</scope>
    <source>
        <strain evidence="2">RN2-1</strain>
    </source>
</reference>
<feature type="domain" description="SGNH hydrolase-type esterase" evidence="1">
    <location>
        <begin position="358"/>
        <end position="525"/>
    </location>
</feature>
<dbReference type="Gene3D" id="3.40.50.1110">
    <property type="entry name" value="SGNH hydrolase"/>
    <property type="match status" value="1"/>
</dbReference>
<proteinExistence type="predicted"/>
<evidence type="ECO:0000313" key="3">
    <source>
        <dbReference type="Proteomes" id="UP001165679"/>
    </source>
</evidence>
<dbReference type="GO" id="GO:0016788">
    <property type="term" value="F:hydrolase activity, acting on ester bonds"/>
    <property type="evidence" value="ECO:0007669"/>
    <property type="project" value="UniProtKB-ARBA"/>
</dbReference>
<dbReference type="RefSeq" id="WP_264715361.1">
    <property type="nucleotide sequence ID" value="NZ_JAPDNT010000021.1"/>
</dbReference>
<comment type="caution">
    <text evidence="2">The sequence shown here is derived from an EMBL/GenBank/DDBJ whole genome shotgun (WGS) entry which is preliminary data.</text>
</comment>
<dbReference type="SUPFAM" id="SSF52266">
    <property type="entry name" value="SGNH hydrolase"/>
    <property type="match status" value="1"/>
</dbReference>
<dbReference type="AlphaFoldDB" id="A0AA42CJ53"/>
<dbReference type="Pfam" id="PF13472">
    <property type="entry name" value="Lipase_GDSL_2"/>
    <property type="match status" value="1"/>
</dbReference>
<accession>A0AA42CJ53</accession>
<dbReference type="EMBL" id="JAPDNT010000021">
    <property type="protein sequence ID" value="MCW3476555.1"/>
    <property type="molecule type" value="Genomic_DNA"/>
</dbReference>
<dbReference type="InterPro" id="IPR013830">
    <property type="entry name" value="SGNH_hydro"/>
</dbReference>
<keyword evidence="3" id="KW-1185">Reference proteome</keyword>